<dbReference type="GO" id="GO:0006261">
    <property type="term" value="P:DNA-templated DNA replication"/>
    <property type="evidence" value="ECO:0007669"/>
    <property type="project" value="TreeGrafter"/>
</dbReference>
<evidence type="ECO:0000256" key="7">
    <source>
        <dbReference type="ARBA" id="ARBA00034754"/>
    </source>
</evidence>
<evidence type="ECO:0000256" key="8">
    <source>
        <dbReference type="ARBA" id="ARBA00049244"/>
    </source>
</evidence>
<dbReference type="AlphaFoldDB" id="A0A1G1Y281"/>
<comment type="caution">
    <text evidence="11">The sequence shown here is derived from an EMBL/GenBank/DDBJ whole genome shotgun (WGS) entry which is preliminary data.</text>
</comment>
<dbReference type="GO" id="GO:0009360">
    <property type="term" value="C:DNA polymerase III complex"/>
    <property type="evidence" value="ECO:0007669"/>
    <property type="project" value="InterPro"/>
</dbReference>
<keyword evidence="4" id="KW-0548">Nucleotidyltransferase</keyword>
<dbReference type="SUPFAM" id="SSF52540">
    <property type="entry name" value="P-loop containing nucleoside triphosphate hydrolases"/>
    <property type="match status" value="1"/>
</dbReference>
<dbReference type="Proteomes" id="UP000178240">
    <property type="component" value="Unassembled WGS sequence"/>
</dbReference>
<comment type="similarity">
    <text evidence="7">Belongs to the DNA polymerase HolA subunit family.</text>
</comment>
<sequence>MIIFLYGPDTFRSRQKLKELKEKFIAEVDKAGLNITTLAGENLEINELEKDIASAPFLAKKRLVIIEELIAKNKGQKIQKEILEILAKDNLQDTILIFWEGDLKKDEKKKVSRSKTTTRRSQLLFDRLQKEKYSQYFPLLDELGVKKWLAAEVKNRGGKIEAGALSLLADFVGNDLWQLNSELEKLLAYSHSSQIKAETVQQLVKTKLDDDIFRLTDALGQKNKTLAIKLISDQLNSGISPTELLAKIIWQFKNLLMVKSFIDQNGDGYPSQRLNYQLGLHPFVVKKTLEQTRYHSQENLKLIYQQLLKIDYQIKTSQINPEVLFDLLVVKN</sequence>
<proteinExistence type="inferred from homology"/>
<evidence type="ECO:0000256" key="4">
    <source>
        <dbReference type="ARBA" id="ARBA00022695"/>
    </source>
</evidence>
<dbReference type="InterPro" id="IPR048466">
    <property type="entry name" value="DNA_pol3_delta-like_C"/>
</dbReference>
<dbReference type="Pfam" id="PF06144">
    <property type="entry name" value="DNA_pol3_delta"/>
    <property type="match status" value="1"/>
</dbReference>
<dbReference type="PANTHER" id="PTHR34388:SF1">
    <property type="entry name" value="DNA POLYMERASE III SUBUNIT DELTA"/>
    <property type="match status" value="1"/>
</dbReference>
<evidence type="ECO:0000256" key="1">
    <source>
        <dbReference type="ARBA" id="ARBA00012417"/>
    </source>
</evidence>
<reference evidence="11 12" key="1">
    <citation type="journal article" date="2016" name="Nat. Commun.">
        <title>Thousands of microbial genomes shed light on interconnected biogeochemical processes in an aquifer system.</title>
        <authorList>
            <person name="Anantharaman K."/>
            <person name="Brown C.T."/>
            <person name="Hug L.A."/>
            <person name="Sharon I."/>
            <person name="Castelle C.J."/>
            <person name="Probst A.J."/>
            <person name="Thomas B.C."/>
            <person name="Singh A."/>
            <person name="Wilkins M.J."/>
            <person name="Karaoz U."/>
            <person name="Brodie E.L."/>
            <person name="Williams K.H."/>
            <person name="Hubbard S.S."/>
            <person name="Banfield J.F."/>
        </authorList>
    </citation>
    <scope>NUCLEOTIDE SEQUENCE [LARGE SCALE GENOMIC DNA]</scope>
</reference>
<dbReference type="Gene3D" id="1.10.8.60">
    <property type="match status" value="1"/>
</dbReference>
<dbReference type="InterPro" id="IPR008921">
    <property type="entry name" value="DNA_pol3_clamp-load_cplx_C"/>
</dbReference>
<dbReference type="GO" id="GO:0003677">
    <property type="term" value="F:DNA binding"/>
    <property type="evidence" value="ECO:0007669"/>
    <property type="project" value="InterPro"/>
</dbReference>
<evidence type="ECO:0000313" key="11">
    <source>
        <dbReference type="EMBL" id="OGY45890.1"/>
    </source>
</evidence>
<evidence type="ECO:0000256" key="6">
    <source>
        <dbReference type="ARBA" id="ARBA00022932"/>
    </source>
</evidence>
<dbReference type="EMBL" id="MHIE01000010">
    <property type="protein sequence ID" value="OGY45890.1"/>
    <property type="molecule type" value="Genomic_DNA"/>
</dbReference>
<dbReference type="Gene3D" id="3.40.50.300">
    <property type="entry name" value="P-loop containing nucleotide triphosphate hydrolases"/>
    <property type="match status" value="1"/>
</dbReference>
<feature type="domain" description="DNA polymerase III delta subunit-like C-terminal" evidence="10">
    <location>
        <begin position="210"/>
        <end position="331"/>
    </location>
</feature>
<dbReference type="Gene3D" id="1.20.272.10">
    <property type="match status" value="1"/>
</dbReference>
<gene>
    <name evidence="11" type="ORF">A2744_00885</name>
</gene>
<dbReference type="InterPro" id="IPR027417">
    <property type="entry name" value="P-loop_NTPase"/>
</dbReference>
<name>A0A1G1Y281_9BACT</name>
<keyword evidence="3" id="KW-0808">Transferase</keyword>
<evidence type="ECO:0000259" key="9">
    <source>
        <dbReference type="Pfam" id="PF06144"/>
    </source>
</evidence>
<keyword evidence="5" id="KW-0235">DNA replication</keyword>
<dbReference type="STRING" id="1797535.A2744_00885"/>
<evidence type="ECO:0000256" key="5">
    <source>
        <dbReference type="ARBA" id="ARBA00022705"/>
    </source>
</evidence>
<dbReference type="InterPro" id="IPR005790">
    <property type="entry name" value="DNA_polIII_delta"/>
</dbReference>
<feature type="domain" description="DNA polymerase III delta N-terminal" evidence="9">
    <location>
        <begin position="4"/>
        <end position="118"/>
    </location>
</feature>
<comment type="catalytic activity">
    <reaction evidence="8">
        <text>DNA(n) + a 2'-deoxyribonucleoside 5'-triphosphate = DNA(n+1) + diphosphate</text>
        <dbReference type="Rhea" id="RHEA:22508"/>
        <dbReference type="Rhea" id="RHEA-COMP:17339"/>
        <dbReference type="Rhea" id="RHEA-COMP:17340"/>
        <dbReference type="ChEBI" id="CHEBI:33019"/>
        <dbReference type="ChEBI" id="CHEBI:61560"/>
        <dbReference type="ChEBI" id="CHEBI:173112"/>
        <dbReference type="EC" id="2.7.7.7"/>
    </reaction>
</comment>
<dbReference type="GO" id="GO:0003887">
    <property type="term" value="F:DNA-directed DNA polymerase activity"/>
    <property type="evidence" value="ECO:0007669"/>
    <property type="project" value="UniProtKB-KW"/>
</dbReference>
<dbReference type="NCBIfam" id="TIGR01128">
    <property type="entry name" value="holA"/>
    <property type="match status" value="1"/>
</dbReference>
<dbReference type="EC" id="2.7.7.7" evidence="1"/>
<evidence type="ECO:0000256" key="2">
    <source>
        <dbReference type="ARBA" id="ARBA00017703"/>
    </source>
</evidence>
<dbReference type="SUPFAM" id="SSF48019">
    <property type="entry name" value="post-AAA+ oligomerization domain-like"/>
    <property type="match status" value="1"/>
</dbReference>
<dbReference type="PANTHER" id="PTHR34388">
    <property type="entry name" value="DNA POLYMERASE III SUBUNIT DELTA"/>
    <property type="match status" value="1"/>
</dbReference>
<keyword evidence="6" id="KW-0239">DNA-directed DNA polymerase</keyword>
<dbReference type="Pfam" id="PF21694">
    <property type="entry name" value="DNA_pol3_delta_C"/>
    <property type="match status" value="1"/>
</dbReference>
<evidence type="ECO:0000259" key="10">
    <source>
        <dbReference type="Pfam" id="PF21694"/>
    </source>
</evidence>
<dbReference type="InterPro" id="IPR010372">
    <property type="entry name" value="DNA_pol3_delta_N"/>
</dbReference>
<organism evidence="11 12">
    <name type="scientific">Candidatus Buchananbacteria bacterium RIFCSPHIGHO2_01_FULL_44_11</name>
    <dbReference type="NCBI Taxonomy" id="1797535"/>
    <lineage>
        <taxon>Bacteria</taxon>
        <taxon>Candidatus Buchananiibacteriota</taxon>
    </lineage>
</organism>
<protein>
    <recommendedName>
        <fullName evidence="2">DNA polymerase III subunit delta</fullName>
        <ecNumber evidence="1">2.7.7.7</ecNumber>
    </recommendedName>
</protein>
<evidence type="ECO:0000256" key="3">
    <source>
        <dbReference type="ARBA" id="ARBA00022679"/>
    </source>
</evidence>
<evidence type="ECO:0000313" key="12">
    <source>
        <dbReference type="Proteomes" id="UP000178240"/>
    </source>
</evidence>
<accession>A0A1G1Y281</accession>